<name>A0A1V0AL56_9ACTN</name>
<organism evidence="2 3">
    <name type="scientific">[Actinomadura] parvosata subsp. kistnae</name>
    <dbReference type="NCBI Taxonomy" id="1909395"/>
    <lineage>
        <taxon>Bacteria</taxon>
        <taxon>Bacillati</taxon>
        <taxon>Actinomycetota</taxon>
        <taxon>Actinomycetes</taxon>
        <taxon>Streptosporangiales</taxon>
        <taxon>Streptosporangiaceae</taxon>
        <taxon>Nonomuraea</taxon>
    </lineage>
</organism>
<dbReference type="InterPro" id="IPR038721">
    <property type="entry name" value="IS701-like_DDE_dom"/>
</dbReference>
<proteinExistence type="predicted"/>
<dbReference type="AlphaFoldDB" id="A0A1V0AL56"/>
<keyword evidence="3" id="KW-1185">Reference proteome</keyword>
<dbReference type="InterPro" id="IPR039365">
    <property type="entry name" value="IS701-like"/>
</dbReference>
<dbReference type="NCBIfam" id="NF033540">
    <property type="entry name" value="transpos_IS701"/>
    <property type="match status" value="1"/>
</dbReference>
<reference evidence="3" key="1">
    <citation type="journal article" date="2017" name="Med. Chem. Commun.">
        <title>Nonomuraea sp. ATCC 55076 harbours the largest actinomycete chromosome to date and the kistamicin biosynthetic gene cluster.</title>
        <authorList>
            <person name="Nazari B."/>
            <person name="Forneris C.C."/>
            <person name="Gibson M.I."/>
            <person name="Moon K."/>
            <person name="Schramma K.R."/>
            <person name="Seyedsayamdost M.R."/>
        </authorList>
    </citation>
    <scope>NUCLEOTIDE SEQUENCE [LARGE SCALE GENOMIC DNA]</scope>
    <source>
        <strain evidence="3">ATCC 55076</strain>
    </source>
</reference>
<protein>
    <submittedName>
        <fullName evidence="2">Transposase</fullName>
    </submittedName>
</protein>
<feature type="domain" description="Transposase IS701-like DDE" evidence="1">
    <location>
        <begin position="21"/>
        <end position="231"/>
    </location>
</feature>
<dbReference type="PANTHER" id="PTHR33627">
    <property type="entry name" value="TRANSPOSASE"/>
    <property type="match status" value="1"/>
</dbReference>
<evidence type="ECO:0000259" key="1">
    <source>
        <dbReference type="Pfam" id="PF13546"/>
    </source>
</evidence>
<dbReference type="SUPFAM" id="SSF53098">
    <property type="entry name" value="Ribonuclease H-like"/>
    <property type="match status" value="1"/>
</dbReference>
<dbReference type="PANTHER" id="PTHR33627:SF1">
    <property type="entry name" value="TRANSPOSASE"/>
    <property type="match status" value="1"/>
</dbReference>
<dbReference type="EMBL" id="CP017717">
    <property type="protein sequence ID" value="AQZ70956.1"/>
    <property type="molecule type" value="Genomic_DNA"/>
</dbReference>
<evidence type="ECO:0000313" key="3">
    <source>
        <dbReference type="Proteomes" id="UP000190797"/>
    </source>
</evidence>
<evidence type="ECO:0000313" key="2">
    <source>
        <dbReference type="EMBL" id="AQZ70956.1"/>
    </source>
</evidence>
<sequence>MVTSEDLQSWAAGLDELFARVAPRFGRVEPRRQARAYLVGLLAPVERKNGWQLAEAAGDAQPHRMQRLLNNVRWDPREVRVDLRDYVVEQLGDASGVLIVDETGFVKKGTRSAGVQRQYSGTAGRVENCQLGVFLAYATPSGRALLDAELYLPKSWTGDRARCAQAGIPDSVPFATKPALAAAMLERALDGGVPASWVTADEAYGQDHKFRLLLEKRKVGYVVAVPRSQSLGSGIGYGNTGSRADAVTADAPAQAWKRLSAGDGAKGPRLYDWAMATLPPHAADELGQPGGFQRWLLVRRSLTPNDQGELEMAYYLCFGPAGTPLDQLVRIAGSRWAIEECFQSAKNEVGLDQYQVRRYDGWHRHITLAMLAHAYLVVTAAHAPKARAAWSPSPQPRSAVSWHI</sequence>
<dbReference type="KEGG" id="noa:BKM31_37510"/>
<gene>
    <name evidence="2" type="ORF">BKM31_37510</name>
</gene>
<accession>A0A1V0AL56</accession>
<dbReference type="STRING" id="1909395.BKM31_37510"/>
<dbReference type="Pfam" id="PF13546">
    <property type="entry name" value="DDE_5"/>
    <property type="match status" value="1"/>
</dbReference>
<dbReference type="Proteomes" id="UP000190797">
    <property type="component" value="Chromosome"/>
</dbReference>
<dbReference type="InterPro" id="IPR012337">
    <property type="entry name" value="RNaseH-like_sf"/>
</dbReference>